<accession>A0A6J6DG72</accession>
<keyword evidence="6 13" id="KW-0812">Transmembrane</keyword>
<evidence type="ECO:0000256" key="10">
    <source>
        <dbReference type="ARBA" id="ARBA00023136"/>
    </source>
</evidence>
<dbReference type="EMBL" id="CAEZTI010000059">
    <property type="protein sequence ID" value="CAB4561263.1"/>
    <property type="molecule type" value="Genomic_DNA"/>
</dbReference>
<feature type="transmembrane region" description="Helical" evidence="13">
    <location>
        <begin position="30"/>
        <end position="50"/>
    </location>
</feature>
<keyword evidence="4" id="KW-0813">Transport</keyword>
<keyword evidence="7" id="KW-0375">Hydrogen ion transport</keyword>
<dbReference type="GO" id="GO:0046961">
    <property type="term" value="F:proton-transporting ATPase activity, rotational mechanism"/>
    <property type="evidence" value="ECO:0007669"/>
    <property type="project" value="TreeGrafter"/>
</dbReference>
<proteinExistence type="inferred from homology"/>
<dbReference type="PANTHER" id="PTHR33445">
    <property type="entry name" value="ATP SYNTHASE SUBUNIT B', CHLOROPLASTIC"/>
    <property type="match status" value="1"/>
</dbReference>
<comment type="subcellular location">
    <subcellularLocation>
        <location evidence="2">Endomembrane system</location>
    </subcellularLocation>
    <subcellularLocation>
        <location evidence="1">Membrane</location>
        <topology evidence="1">Single-pass membrane protein</topology>
    </subcellularLocation>
</comment>
<organism evidence="14">
    <name type="scientific">freshwater metagenome</name>
    <dbReference type="NCBI Taxonomy" id="449393"/>
    <lineage>
        <taxon>unclassified sequences</taxon>
        <taxon>metagenomes</taxon>
        <taxon>ecological metagenomes</taxon>
    </lineage>
</organism>
<evidence type="ECO:0000256" key="5">
    <source>
        <dbReference type="ARBA" id="ARBA00022547"/>
    </source>
</evidence>
<protein>
    <submittedName>
        <fullName evidence="14">Unannotated protein</fullName>
    </submittedName>
</protein>
<evidence type="ECO:0000256" key="11">
    <source>
        <dbReference type="ARBA" id="ARBA00025198"/>
    </source>
</evidence>
<keyword evidence="8 13" id="KW-1133">Transmembrane helix</keyword>
<dbReference type="GO" id="GO:0012505">
    <property type="term" value="C:endomembrane system"/>
    <property type="evidence" value="ECO:0007669"/>
    <property type="project" value="UniProtKB-SubCell"/>
</dbReference>
<keyword evidence="10 13" id="KW-0472">Membrane</keyword>
<dbReference type="CDD" id="cd06503">
    <property type="entry name" value="ATP-synt_Fo_b"/>
    <property type="match status" value="1"/>
</dbReference>
<feature type="coiled-coil region" evidence="12">
    <location>
        <begin position="54"/>
        <end position="81"/>
    </location>
</feature>
<dbReference type="Pfam" id="PF00430">
    <property type="entry name" value="ATP-synt_B"/>
    <property type="match status" value="1"/>
</dbReference>
<evidence type="ECO:0000256" key="8">
    <source>
        <dbReference type="ARBA" id="ARBA00022989"/>
    </source>
</evidence>
<keyword evidence="12" id="KW-0175">Coiled coil</keyword>
<dbReference type="InterPro" id="IPR002146">
    <property type="entry name" value="ATP_synth_b/b'su_bac/chlpt"/>
</dbReference>
<comment type="function">
    <text evidence="11">F(1)F(0) ATP synthase produces ATP from ADP in the presence of a proton or sodium gradient. F-type ATPases consist of two structural domains, F(1) containing the extramembraneous catalytic core and F(0) containing the membrane proton channel, linked together by a central stalk and a peripheral stalk. During catalysis, ATP synthesis in the catalytic domain of F(1) is coupled via a rotary mechanism of the central stalk subunits to proton translocation.</text>
</comment>
<dbReference type="InterPro" id="IPR050059">
    <property type="entry name" value="ATP_synthase_B_chain"/>
</dbReference>
<dbReference type="AlphaFoldDB" id="A0A6J6DG72"/>
<evidence type="ECO:0000313" key="14">
    <source>
        <dbReference type="EMBL" id="CAB4561263.1"/>
    </source>
</evidence>
<dbReference type="HAMAP" id="MF_01398">
    <property type="entry name" value="ATP_synth_b_bprime"/>
    <property type="match status" value="1"/>
</dbReference>
<keyword evidence="5" id="KW-0138">CF(0)</keyword>
<evidence type="ECO:0000256" key="13">
    <source>
        <dbReference type="SAM" id="Phobius"/>
    </source>
</evidence>
<name>A0A6J6DG72_9ZZZZ</name>
<dbReference type="PANTHER" id="PTHR33445:SF1">
    <property type="entry name" value="ATP SYNTHASE SUBUNIT B"/>
    <property type="match status" value="1"/>
</dbReference>
<comment type="similarity">
    <text evidence="3">Belongs to the ATPase B chain family.</text>
</comment>
<gene>
    <name evidence="14" type="ORF">UFOPK1619_00407</name>
</gene>
<dbReference type="GO" id="GO:0045259">
    <property type="term" value="C:proton-transporting ATP synthase complex"/>
    <property type="evidence" value="ECO:0007669"/>
    <property type="project" value="UniProtKB-KW"/>
</dbReference>
<evidence type="ECO:0000256" key="7">
    <source>
        <dbReference type="ARBA" id="ARBA00022781"/>
    </source>
</evidence>
<dbReference type="GO" id="GO:0015986">
    <property type="term" value="P:proton motive force-driven ATP synthesis"/>
    <property type="evidence" value="ECO:0007669"/>
    <property type="project" value="InterPro"/>
</dbReference>
<evidence type="ECO:0000256" key="1">
    <source>
        <dbReference type="ARBA" id="ARBA00004167"/>
    </source>
</evidence>
<evidence type="ECO:0000256" key="6">
    <source>
        <dbReference type="ARBA" id="ARBA00022692"/>
    </source>
</evidence>
<sequence>MNSLFSLLVSSAEGELTYETHHWLLPETAEIIYGGLASVLVIGALIKFAGPMIKKSLAARTERIQADMDNARNTRETAEVEAGRIRTALGDISAERSRILAEADAQAAAVLSEGRARVQAEMVEVEAKAMADIANAAGRVGDELRAEISRLSAVAIERVVANTVTDSVRQDLIEGFISKVGASR</sequence>
<evidence type="ECO:0000256" key="4">
    <source>
        <dbReference type="ARBA" id="ARBA00022448"/>
    </source>
</evidence>
<evidence type="ECO:0000256" key="9">
    <source>
        <dbReference type="ARBA" id="ARBA00023065"/>
    </source>
</evidence>
<evidence type="ECO:0000256" key="3">
    <source>
        <dbReference type="ARBA" id="ARBA00005513"/>
    </source>
</evidence>
<reference evidence="14" key="1">
    <citation type="submission" date="2020-05" db="EMBL/GenBank/DDBJ databases">
        <authorList>
            <person name="Chiriac C."/>
            <person name="Salcher M."/>
            <person name="Ghai R."/>
            <person name="Kavagutti S V."/>
        </authorList>
    </citation>
    <scope>NUCLEOTIDE SEQUENCE</scope>
</reference>
<evidence type="ECO:0000256" key="12">
    <source>
        <dbReference type="SAM" id="Coils"/>
    </source>
</evidence>
<evidence type="ECO:0000256" key="2">
    <source>
        <dbReference type="ARBA" id="ARBA00004308"/>
    </source>
</evidence>
<keyword evidence="9" id="KW-0406">Ion transport</keyword>